<evidence type="ECO:0000256" key="7">
    <source>
        <dbReference type="ARBA" id="ARBA00022842"/>
    </source>
</evidence>
<feature type="binding site" evidence="8">
    <location>
        <position position="39"/>
    </location>
    <ligand>
        <name>substrate</name>
    </ligand>
</feature>
<comment type="function">
    <text evidence="8">Catalyzes a mechanistically unusual reaction, the ATP-dependent insertion of CO2 between the N7 and N8 nitrogen atoms of 7,8-diaminopelargonic acid (DAPA, also called 7,8-diammoniononanoate) to form a ureido ring.</text>
</comment>
<keyword evidence="4 8" id="KW-0547">Nucleotide-binding</keyword>
<dbReference type="Gene3D" id="3.40.50.300">
    <property type="entry name" value="P-loop containing nucleotide triphosphate hydrolases"/>
    <property type="match status" value="1"/>
</dbReference>
<comment type="pathway">
    <text evidence="8">Cofactor biosynthesis; biotin biosynthesis; biotin from 7,8-diaminononanoate: step 1/2.</text>
</comment>
<accession>A0AAC9U202</accession>
<evidence type="ECO:0000256" key="3">
    <source>
        <dbReference type="ARBA" id="ARBA00022723"/>
    </source>
</evidence>
<dbReference type="CDD" id="cd03109">
    <property type="entry name" value="DTBS"/>
    <property type="match status" value="1"/>
</dbReference>
<feature type="binding site" evidence="8">
    <location>
        <position position="114"/>
    </location>
    <ligand>
        <name>Mg(2+)</name>
        <dbReference type="ChEBI" id="CHEBI:18420"/>
    </ligand>
</feature>
<dbReference type="GO" id="GO:0005829">
    <property type="term" value="C:cytosol"/>
    <property type="evidence" value="ECO:0007669"/>
    <property type="project" value="TreeGrafter"/>
</dbReference>
<feature type="binding site" evidence="8">
    <location>
        <position position="15"/>
    </location>
    <ligand>
        <name>Mg(2+)</name>
        <dbReference type="ChEBI" id="CHEBI:18420"/>
    </ligand>
</feature>
<dbReference type="InterPro" id="IPR004472">
    <property type="entry name" value="DTB_synth_BioD"/>
</dbReference>
<dbReference type="GO" id="GO:0009102">
    <property type="term" value="P:biotin biosynthetic process"/>
    <property type="evidence" value="ECO:0007669"/>
    <property type="project" value="UniProtKB-UniRule"/>
</dbReference>
<name>A0AAC9U202_9GAMM</name>
<feature type="binding site" evidence="8">
    <location>
        <begin position="184"/>
        <end position="185"/>
    </location>
    <ligand>
        <name>ATP</name>
        <dbReference type="ChEBI" id="CHEBI:30616"/>
    </ligand>
</feature>
<dbReference type="GO" id="GO:0005524">
    <property type="term" value="F:ATP binding"/>
    <property type="evidence" value="ECO:0007669"/>
    <property type="project" value="UniProtKB-UniRule"/>
</dbReference>
<comment type="subcellular location">
    <subcellularLocation>
        <location evidence="8">Cytoplasm</location>
    </subcellularLocation>
</comment>
<dbReference type="NCBIfam" id="TIGR00347">
    <property type="entry name" value="bioD"/>
    <property type="match status" value="1"/>
</dbReference>
<keyword evidence="3 8" id="KW-0479">Metal-binding</keyword>
<evidence type="ECO:0000256" key="1">
    <source>
        <dbReference type="ARBA" id="ARBA00022490"/>
    </source>
</evidence>
<feature type="binding site" evidence="8">
    <location>
        <begin position="213"/>
        <end position="215"/>
    </location>
    <ligand>
        <name>ATP</name>
        <dbReference type="ChEBI" id="CHEBI:30616"/>
    </ligand>
</feature>
<comment type="cofactor">
    <cofactor evidence="8">
        <name>Mg(2+)</name>
        <dbReference type="ChEBI" id="CHEBI:18420"/>
    </cofactor>
</comment>
<dbReference type="EMBL" id="CP022272">
    <property type="protein sequence ID" value="ASJ97021.1"/>
    <property type="molecule type" value="Genomic_DNA"/>
</dbReference>
<feature type="binding site" evidence="8">
    <location>
        <position position="52"/>
    </location>
    <ligand>
        <name>Mg(2+)</name>
        <dbReference type="ChEBI" id="CHEBI:18420"/>
    </ligand>
</feature>
<dbReference type="Proteomes" id="UP000198233">
    <property type="component" value="Chromosome"/>
</dbReference>
<dbReference type="AlphaFoldDB" id="A0AAC9U202"/>
<protein>
    <recommendedName>
        <fullName evidence="8">ATP-dependent dethiobiotin synthetase BioD</fullName>
        <ecNumber evidence="8">6.3.3.3</ecNumber>
    </recommendedName>
    <alternativeName>
        <fullName evidence="8">DTB synthetase</fullName>
        <shortName evidence="8">DTBS</shortName>
    </alternativeName>
    <alternativeName>
        <fullName evidence="8">Dethiobiotin synthase</fullName>
    </alternativeName>
</protein>
<feature type="binding site" evidence="8">
    <location>
        <begin position="11"/>
        <end position="16"/>
    </location>
    <ligand>
        <name>ATP</name>
        <dbReference type="ChEBI" id="CHEBI:30616"/>
    </ligand>
</feature>
<evidence type="ECO:0000313" key="10">
    <source>
        <dbReference type="Proteomes" id="UP000198233"/>
    </source>
</evidence>
<evidence type="ECO:0000256" key="5">
    <source>
        <dbReference type="ARBA" id="ARBA00022756"/>
    </source>
</evidence>
<dbReference type="KEGG" id="smav:CFF01_10755"/>
<organism evidence="9 10">
    <name type="scientific">Shewanella marisflavi</name>
    <dbReference type="NCBI Taxonomy" id="260364"/>
    <lineage>
        <taxon>Bacteria</taxon>
        <taxon>Pseudomonadati</taxon>
        <taxon>Pseudomonadota</taxon>
        <taxon>Gammaproteobacteria</taxon>
        <taxon>Alteromonadales</taxon>
        <taxon>Shewanellaceae</taxon>
        <taxon>Shewanella</taxon>
    </lineage>
</organism>
<comment type="caution">
    <text evidence="8">Lacks conserved residue(s) required for the propagation of feature annotation.</text>
</comment>
<evidence type="ECO:0000256" key="8">
    <source>
        <dbReference type="HAMAP-Rule" id="MF_00336"/>
    </source>
</evidence>
<evidence type="ECO:0000256" key="2">
    <source>
        <dbReference type="ARBA" id="ARBA00022598"/>
    </source>
</evidence>
<reference evidence="9 10" key="1">
    <citation type="submission" date="2017-06" db="EMBL/GenBank/DDBJ databases">
        <title>Complete genome sequence of Shewanella marisflavi EP1 associated with anaerobic 2,4-dinitrotoluene reduction and salt tolerance.</title>
        <authorList>
            <person name="Huang J."/>
        </authorList>
    </citation>
    <scope>NUCLEOTIDE SEQUENCE [LARGE SCALE GENOMIC DNA]</scope>
    <source>
        <strain evidence="9 10">EP1</strain>
    </source>
</reference>
<comment type="subunit">
    <text evidence="8">Homodimer.</text>
</comment>
<dbReference type="GO" id="GO:0004141">
    <property type="term" value="F:dethiobiotin synthase activity"/>
    <property type="evidence" value="ECO:0007669"/>
    <property type="project" value="UniProtKB-UniRule"/>
</dbReference>
<sequence length="240" mass="25547">MRYFIAGTDTDSGKTLVASSLLYLAKQQGSTLGVKPIASGCELTTEGLRNPDALALMEHSSVRLDYTQVNPFAFEPAIAPHIAAKQLGVNLDAQTVAEHLASLPLMDVDFALVEGAGGWRLPLNENLRQAGKINPQGFLSYVVSQLDMPVILVVGVKLGCLNHALLTQEAILNDGVRIAGWVANCVDPLMDVTSDNLSTLTTLMQAPCLGIIPYLAESNAENAAQYLDLSKLSPESASVE</sequence>
<feature type="active site" evidence="8">
    <location>
        <position position="35"/>
    </location>
</feature>
<dbReference type="HAMAP" id="MF_00336">
    <property type="entry name" value="BioD"/>
    <property type="match status" value="1"/>
</dbReference>
<keyword evidence="2 8" id="KW-0436">Ligase</keyword>
<dbReference type="SUPFAM" id="SSF52540">
    <property type="entry name" value="P-loop containing nucleoside triphosphate hydrolases"/>
    <property type="match status" value="1"/>
</dbReference>
<dbReference type="GO" id="GO:0000287">
    <property type="term" value="F:magnesium ion binding"/>
    <property type="evidence" value="ECO:0007669"/>
    <property type="project" value="UniProtKB-UniRule"/>
</dbReference>
<evidence type="ECO:0000256" key="6">
    <source>
        <dbReference type="ARBA" id="ARBA00022840"/>
    </source>
</evidence>
<dbReference type="PANTHER" id="PTHR43210">
    <property type="entry name" value="DETHIOBIOTIN SYNTHETASE"/>
    <property type="match status" value="1"/>
</dbReference>
<dbReference type="GO" id="GO:0042803">
    <property type="term" value="F:protein homodimerization activity"/>
    <property type="evidence" value="ECO:0007669"/>
    <property type="project" value="UniProtKB-ARBA"/>
</dbReference>
<dbReference type="EC" id="6.3.3.3" evidence="8"/>
<evidence type="ECO:0000256" key="4">
    <source>
        <dbReference type="ARBA" id="ARBA00022741"/>
    </source>
</evidence>
<keyword evidence="6 8" id="KW-0067">ATP-binding</keyword>
<evidence type="ECO:0000313" key="9">
    <source>
        <dbReference type="EMBL" id="ASJ97021.1"/>
    </source>
</evidence>
<comment type="catalytic activity">
    <reaction evidence="8">
        <text>(7R,8S)-7,8-diammoniononanoate + CO2 + ATP = (4R,5S)-dethiobiotin + ADP + phosphate + 3 H(+)</text>
        <dbReference type="Rhea" id="RHEA:15805"/>
        <dbReference type="ChEBI" id="CHEBI:15378"/>
        <dbReference type="ChEBI" id="CHEBI:16526"/>
        <dbReference type="ChEBI" id="CHEBI:30616"/>
        <dbReference type="ChEBI" id="CHEBI:43474"/>
        <dbReference type="ChEBI" id="CHEBI:149469"/>
        <dbReference type="ChEBI" id="CHEBI:149473"/>
        <dbReference type="ChEBI" id="CHEBI:456216"/>
        <dbReference type="EC" id="6.3.3.3"/>
    </reaction>
</comment>
<comment type="similarity">
    <text evidence="8">Belongs to the dethiobiotin synthetase family.</text>
</comment>
<keyword evidence="1 8" id="KW-0963">Cytoplasm</keyword>
<feature type="binding site" evidence="8">
    <location>
        <position position="52"/>
    </location>
    <ligand>
        <name>ATP</name>
        <dbReference type="ChEBI" id="CHEBI:30616"/>
    </ligand>
</feature>
<keyword evidence="7 8" id="KW-0460">Magnesium</keyword>
<gene>
    <name evidence="8 9" type="primary">bioD</name>
    <name evidence="9" type="ORF">CFF01_10755</name>
</gene>
<dbReference type="PIRSF" id="PIRSF006755">
    <property type="entry name" value="DTB_synth"/>
    <property type="match status" value="1"/>
</dbReference>
<dbReference type="InterPro" id="IPR027417">
    <property type="entry name" value="P-loop_NTPase"/>
</dbReference>
<dbReference type="Pfam" id="PF13500">
    <property type="entry name" value="AAA_26"/>
    <property type="match status" value="1"/>
</dbReference>
<dbReference type="RefSeq" id="WP_088904788.1">
    <property type="nucleotide sequence ID" value="NZ_CP022272.1"/>
</dbReference>
<feature type="binding site" evidence="8">
    <location>
        <begin position="114"/>
        <end position="117"/>
    </location>
    <ligand>
        <name>ATP</name>
        <dbReference type="ChEBI" id="CHEBI:30616"/>
    </ligand>
</feature>
<dbReference type="FunFam" id="3.40.50.300:FF:000292">
    <property type="entry name" value="ATP-dependent dethiobiotin synthetase BioD"/>
    <property type="match status" value="1"/>
</dbReference>
<keyword evidence="5 8" id="KW-0093">Biotin biosynthesis</keyword>
<proteinExistence type="inferred from homology"/>
<dbReference type="PANTHER" id="PTHR43210:SF5">
    <property type="entry name" value="DETHIOBIOTIN SYNTHETASE"/>
    <property type="match status" value="1"/>
</dbReference>